<dbReference type="Gene3D" id="2.40.50.430">
    <property type="match status" value="1"/>
</dbReference>
<evidence type="ECO:0000256" key="4">
    <source>
        <dbReference type="ARBA" id="ARBA00022679"/>
    </source>
</evidence>
<keyword evidence="5" id="KW-0548">Nucleotidyltransferase</keyword>
<dbReference type="Pfam" id="PF04042">
    <property type="entry name" value="DNA_pol_E_B"/>
    <property type="match status" value="2"/>
</dbReference>
<evidence type="ECO:0000313" key="12">
    <source>
        <dbReference type="EMBL" id="GBE82455.1"/>
    </source>
</evidence>
<comment type="catalytic activity">
    <reaction evidence="9">
        <text>DNA(n) + a 2'-deoxyribonucleoside 5'-triphosphate = DNA(n+1) + diphosphate</text>
        <dbReference type="Rhea" id="RHEA:22508"/>
        <dbReference type="Rhea" id="RHEA-COMP:17339"/>
        <dbReference type="Rhea" id="RHEA-COMP:17340"/>
        <dbReference type="ChEBI" id="CHEBI:33019"/>
        <dbReference type="ChEBI" id="CHEBI:61560"/>
        <dbReference type="ChEBI" id="CHEBI:173112"/>
        <dbReference type="EC" id="2.7.7.7"/>
    </reaction>
</comment>
<evidence type="ECO:0000256" key="7">
    <source>
        <dbReference type="ARBA" id="ARBA00022932"/>
    </source>
</evidence>
<evidence type="ECO:0000313" key="13">
    <source>
        <dbReference type="Proteomes" id="UP000287166"/>
    </source>
</evidence>
<evidence type="ECO:0000259" key="11">
    <source>
        <dbReference type="Pfam" id="PF18018"/>
    </source>
</evidence>
<dbReference type="Pfam" id="PF18018">
    <property type="entry name" value="DNA_pol_D_N"/>
    <property type="match status" value="1"/>
</dbReference>
<dbReference type="InParanoid" id="A0A401GJW5"/>
<keyword evidence="13" id="KW-1185">Reference proteome</keyword>
<dbReference type="GO" id="GO:0006281">
    <property type="term" value="P:DNA repair"/>
    <property type="evidence" value="ECO:0007669"/>
    <property type="project" value="UniProtKB-ARBA"/>
</dbReference>
<evidence type="ECO:0000259" key="10">
    <source>
        <dbReference type="Pfam" id="PF04042"/>
    </source>
</evidence>
<dbReference type="Gene3D" id="3.60.21.50">
    <property type="match status" value="1"/>
</dbReference>
<keyword evidence="8" id="KW-0539">Nucleus</keyword>
<evidence type="ECO:0000256" key="8">
    <source>
        <dbReference type="ARBA" id="ARBA00023242"/>
    </source>
</evidence>
<gene>
    <name evidence="12" type="ORF">SCP_0408390</name>
</gene>
<dbReference type="FunFam" id="2.40.50.430:FF:000002">
    <property type="entry name" value="DNA polymerase delta subunit"/>
    <property type="match status" value="1"/>
</dbReference>
<keyword evidence="4" id="KW-0808">Transferase</keyword>
<dbReference type="AlphaFoldDB" id="A0A401GJW5"/>
<proteinExistence type="inferred from homology"/>
<feature type="domain" description="DNA polymerase alpha/delta/epsilon subunit B" evidence="10">
    <location>
        <begin position="218"/>
        <end position="363"/>
    </location>
</feature>
<evidence type="ECO:0000256" key="1">
    <source>
        <dbReference type="ARBA" id="ARBA00004123"/>
    </source>
</evidence>
<dbReference type="FunCoup" id="A0A401GJW5">
    <property type="interactions" value="356"/>
</dbReference>
<dbReference type="STRING" id="139825.A0A401GJW5"/>
<comment type="caution">
    <text evidence="12">The sequence shown here is derived from an EMBL/GenBank/DDBJ whole genome shotgun (WGS) entry which is preliminary data.</text>
</comment>
<name>A0A401GJW5_9APHY</name>
<protein>
    <recommendedName>
        <fullName evidence="3">DNA-directed DNA polymerase</fullName>
        <ecNumber evidence="3">2.7.7.7</ecNumber>
    </recommendedName>
</protein>
<feature type="domain" description="DNA polymerase delta subunit OB-fold" evidence="11">
    <location>
        <begin position="45"/>
        <end position="177"/>
    </location>
</feature>
<dbReference type="InterPro" id="IPR007185">
    <property type="entry name" value="DNA_pol_a/d/e_bsu"/>
</dbReference>
<dbReference type="GO" id="GO:0006273">
    <property type="term" value="P:lagging strand elongation"/>
    <property type="evidence" value="ECO:0007669"/>
    <property type="project" value="UniProtKB-ARBA"/>
</dbReference>
<dbReference type="EMBL" id="BFAD01000004">
    <property type="protein sequence ID" value="GBE82455.1"/>
    <property type="molecule type" value="Genomic_DNA"/>
</dbReference>
<dbReference type="Proteomes" id="UP000287166">
    <property type="component" value="Unassembled WGS sequence"/>
</dbReference>
<feature type="domain" description="DNA polymerase alpha/delta/epsilon subunit B" evidence="10">
    <location>
        <begin position="392"/>
        <end position="478"/>
    </location>
</feature>
<sequence>MTSTMLEPLAVPATPLTRPPTCILPFSSRTPSFVLSSANKSYRHQYANIYFVRLQTLRPFVEERARRRWKDVKGSPEFVPRMLDVVKGQLCFIIGTVYMDMPLKPNVLEDLARDHSIPAPPPREKFFSSDDVVTLEDESGRICLTGEKIRSSCLVTGVILGALGLEKNSGDFEVIDICYPGMASQPSAGLSWGNLQQAVNSESMVVDESPNEPGDEWIALVSGLEIGAPSPSDGQIEMLVEYLTGEAGGPQDQSEAAHISRLVIAGNSLAPVLSTNGSVNEETDRRARRYGYDAANFSPHPTLNLSAYLLDIARTMPVHILPGTSDPSGIILPQQPMPRAMLGGAASFSSFSCETNPTYIRLGSGDALNQAQNGDLTNVGSQGKLIASTSKLAAKPAPESQQARTLLVSSGQPLHDMFKYVSSPPWTRLGIVEATLQWRHIAPTAPDTLWCHPYFSADPFVIGETPDVYVVGCQPDFGTRLVEEGGKSRDGGGEDVDMDGAHEGRKRCRIILVPGFRETGILVLVNMRTFAVRTVQFAVTTITP</sequence>
<dbReference type="OrthoDB" id="3763at2759"/>
<comment type="subcellular location">
    <subcellularLocation>
        <location evidence="1">Nucleus</location>
    </subcellularLocation>
</comment>
<dbReference type="InterPro" id="IPR024826">
    <property type="entry name" value="DNA_pol_delta/II_ssu"/>
</dbReference>
<dbReference type="PANTHER" id="PTHR10416">
    <property type="entry name" value="DNA POLYMERASE DELTA SUBUNIT 2"/>
    <property type="match status" value="1"/>
</dbReference>
<evidence type="ECO:0000256" key="3">
    <source>
        <dbReference type="ARBA" id="ARBA00012417"/>
    </source>
</evidence>
<dbReference type="GO" id="GO:0043625">
    <property type="term" value="C:delta DNA polymerase complex"/>
    <property type="evidence" value="ECO:0007669"/>
    <property type="project" value="TreeGrafter"/>
</dbReference>
<dbReference type="RefSeq" id="XP_027613368.1">
    <property type="nucleotide sequence ID" value="XM_027757567.1"/>
</dbReference>
<keyword evidence="7" id="KW-0239">DNA-directed DNA polymerase</keyword>
<dbReference type="GeneID" id="38779372"/>
<evidence type="ECO:0000256" key="9">
    <source>
        <dbReference type="ARBA" id="ARBA00049244"/>
    </source>
</evidence>
<dbReference type="PANTHER" id="PTHR10416:SF0">
    <property type="entry name" value="DNA POLYMERASE DELTA SUBUNIT 2"/>
    <property type="match status" value="1"/>
</dbReference>
<reference evidence="12 13" key="1">
    <citation type="journal article" date="2018" name="Sci. Rep.">
        <title>Genome sequence of the cauliflower mushroom Sparassis crispa (Hanabiratake) and its association with beneficial usage.</title>
        <authorList>
            <person name="Kiyama R."/>
            <person name="Furutani Y."/>
            <person name="Kawaguchi K."/>
            <person name="Nakanishi T."/>
        </authorList>
    </citation>
    <scope>NUCLEOTIDE SEQUENCE [LARGE SCALE GENOMIC DNA]</scope>
</reference>
<organism evidence="12 13">
    <name type="scientific">Sparassis crispa</name>
    <dbReference type="NCBI Taxonomy" id="139825"/>
    <lineage>
        <taxon>Eukaryota</taxon>
        <taxon>Fungi</taxon>
        <taxon>Dikarya</taxon>
        <taxon>Basidiomycota</taxon>
        <taxon>Agaricomycotina</taxon>
        <taxon>Agaricomycetes</taxon>
        <taxon>Polyporales</taxon>
        <taxon>Sparassidaceae</taxon>
        <taxon>Sparassis</taxon>
    </lineage>
</organism>
<dbReference type="GO" id="GO:0003677">
    <property type="term" value="F:DNA binding"/>
    <property type="evidence" value="ECO:0007669"/>
    <property type="project" value="InterPro"/>
</dbReference>
<evidence type="ECO:0000256" key="5">
    <source>
        <dbReference type="ARBA" id="ARBA00022695"/>
    </source>
</evidence>
<comment type="similarity">
    <text evidence="2">Belongs to the DNA polymerase delta/II small subunit family.</text>
</comment>
<evidence type="ECO:0000256" key="6">
    <source>
        <dbReference type="ARBA" id="ARBA00022705"/>
    </source>
</evidence>
<dbReference type="GO" id="GO:0003887">
    <property type="term" value="F:DNA-directed DNA polymerase activity"/>
    <property type="evidence" value="ECO:0007669"/>
    <property type="project" value="UniProtKB-KW"/>
</dbReference>
<keyword evidence="6" id="KW-0235">DNA replication</keyword>
<dbReference type="InterPro" id="IPR040663">
    <property type="entry name" value="DNA_pol_D_N"/>
</dbReference>
<dbReference type="EC" id="2.7.7.7" evidence="3"/>
<evidence type="ECO:0000256" key="2">
    <source>
        <dbReference type="ARBA" id="ARBA00006035"/>
    </source>
</evidence>
<accession>A0A401GJW5</accession>